<accession>Q0B8G1</accession>
<evidence type="ECO:0000313" key="6">
    <source>
        <dbReference type="EMBL" id="ABI89562.1"/>
    </source>
</evidence>
<dbReference type="GO" id="GO:0006351">
    <property type="term" value="P:DNA-templated transcription"/>
    <property type="evidence" value="ECO:0007669"/>
    <property type="project" value="TreeGrafter"/>
</dbReference>
<evidence type="ECO:0000256" key="2">
    <source>
        <dbReference type="ARBA" id="ARBA00023015"/>
    </source>
</evidence>
<dbReference type="SUPFAM" id="SSF53850">
    <property type="entry name" value="Periplasmic binding protein-like II"/>
    <property type="match status" value="1"/>
</dbReference>
<dbReference type="InterPro" id="IPR000847">
    <property type="entry name" value="LysR_HTH_N"/>
</dbReference>
<dbReference type="Gene3D" id="3.40.190.290">
    <property type="match status" value="1"/>
</dbReference>
<dbReference type="Pfam" id="PF00126">
    <property type="entry name" value="HTH_1"/>
    <property type="match status" value="1"/>
</dbReference>
<keyword evidence="4" id="KW-0804">Transcription</keyword>
<dbReference type="GO" id="GO:0043565">
    <property type="term" value="F:sequence-specific DNA binding"/>
    <property type="evidence" value="ECO:0007669"/>
    <property type="project" value="TreeGrafter"/>
</dbReference>
<dbReference type="EMBL" id="CP000441">
    <property type="protein sequence ID" value="ABI89562.1"/>
    <property type="molecule type" value="Genomic_DNA"/>
</dbReference>
<dbReference type="FunFam" id="1.10.10.10:FF:000001">
    <property type="entry name" value="LysR family transcriptional regulator"/>
    <property type="match status" value="1"/>
</dbReference>
<keyword evidence="3" id="KW-0238">DNA-binding</keyword>
<dbReference type="CDD" id="cd08422">
    <property type="entry name" value="PBP2_CrgA_like"/>
    <property type="match status" value="1"/>
</dbReference>
<feature type="domain" description="HTH lysR-type" evidence="5">
    <location>
        <begin position="12"/>
        <end position="69"/>
    </location>
</feature>
<dbReference type="InterPro" id="IPR036388">
    <property type="entry name" value="WH-like_DNA-bd_sf"/>
</dbReference>
<dbReference type="Gene3D" id="1.10.10.10">
    <property type="entry name" value="Winged helix-like DNA-binding domain superfamily/Winged helix DNA-binding domain"/>
    <property type="match status" value="1"/>
</dbReference>
<dbReference type="SUPFAM" id="SSF46785">
    <property type="entry name" value="Winged helix' DNA-binding domain"/>
    <property type="match status" value="1"/>
</dbReference>
<dbReference type="Pfam" id="PF03466">
    <property type="entry name" value="LysR_substrate"/>
    <property type="match status" value="1"/>
</dbReference>
<dbReference type="InterPro" id="IPR036390">
    <property type="entry name" value="WH_DNA-bd_sf"/>
</dbReference>
<sequence>MRAGQALKTTCMDFESIRIFLRVVERGSFTAASVQLDMPLSRVSRKVKQLEDDLGVQLLYRTTRRVSVTEGGRDYYERCLRAEEILLDADRQARALRTDPEGTLRVLVPYSIGLFELEPALAEFHRRYPRVQLVLIYDNSPLDLVEHGFDVALRAGMLTDSGYVARSLGWSHAKLAASPAYLERVGRPRTPHELAQHDILYVGRDAPGLTLRLTNAAGDVADVPIRPVLISNESITVLRQAASGGGIALISTHYIARRLEKNELEIVLPDWHRTDDVELHALYPRRATLDSKVRIFVEFLTEVFTGWRNAP</sequence>
<evidence type="ECO:0000256" key="3">
    <source>
        <dbReference type="ARBA" id="ARBA00023125"/>
    </source>
</evidence>
<organism evidence="6 7">
    <name type="scientific">Burkholderia ambifaria (strain ATCC BAA-244 / DSM 16087 / CCUG 44356 / LMG 19182 / AMMD)</name>
    <name type="common">Burkholderia cepacia (strain AMMD)</name>
    <dbReference type="NCBI Taxonomy" id="339670"/>
    <lineage>
        <taxon>Bacteria</taxon>
        <taxon>Pseudomonadati</taxon>
        <taxon>Pseudomonadota</taxon>
        <taxon>Betaproteobacteria</taxon>
        <taxon>Burkholderiales</taxon>
        <taxon>Burkholderiaceae</taxon>
        <taxon>Burkholderia</taxon>
        <taxon>Burkholderia cepacia complex</taxon>
    </lineage>
</organism>
<dbReference type="PANTHER" id="PTHR30537:SF5">
    <property type="entry name" value="HTH-TYPE TRANSCRIPTIONAL ACTIVATOR TTDR-RELATED"/>
    <property type="match status" value="1"/>
</dbReference>
<protein>
    <submittedName>
        <fullName evidence="6">Transcriptional regulator, LysR family</fullName>
    </submittedName>
</protein>
<name>Q0B8G1_BURCM</name>
<dbReference type="PANTHER" id="PTHR30537">
    <property type="entry name" value="HTH-TYPE TRANSCRIPTIONAL REGULATOR"/>
    <property type="match status" value="1"/>
</dbReference>
<dbReference type="AlphaFoldDB" id="Q0B8G1"/>
<dbReference type="eggNOG" id="COG0583">
    <property type="taxonomic scope" value="Bacteria"/>
</dbReference>
<dbReference type="KEGG" id="bam:Bamb_4009"/>
<dbReference type="PROSITE" id="PS50931">
    <property type="entry name" value="HTH_LYSR"/>
    <property type="match status" value="1"/>
</dbReference>
<reference evidence="6" key="1">
    <citation type="submission" date="2006-08" db="EMBL/GenBank/DDBJ databases">
        <title>Complete sequence of Chromosome 2 of Burkholderia cepacia AMMD.</title>
        <authorList>
            <consortium name="US DOE Joint Genome Institute"/>
            <person name="Copeland A."/>
            <person name="Lucas S."/>
            <person name="Lapidus A."/>
            <person name="Barry K."/>
            <person name="Detter J.C."/>
            <person name="Glavina del Rio T."/>
            <person name="Hammon N."/>
            <person name="Israni S."/>
            <person name="Pitluck S."/>
            <person name="Bruce D."/>
            <person name="Chain P."/>
            <person name="Malfatti S."/>
            <person name="Shin M."/>
            <person name="Vergez L."/>
            <person name="Schmutz J."/>
            <person name="Larimer F."/>
            <person name="Land M."/>
            <person name="Hauser L."/>
            <person name="Kyrpides N."/>
            <person name="Kim E."/>
            <person name="Parke J."/>
            <person name="Coenye T."/>
            <person name="Konstantinidis K."/>
            <person name="Ramette A."/>
            <person name="Tiedje J."/>
            <person name="Richardson P."/>
        </authorList>
    </citation>
    <scope>NUCLEOTIDE SEQUENCE</scope>
    <source>
        <strain evidence="6">AMMD</strain>
    </source>
</reference>
<dbReference type="GO" id="GO:0003700">
    <property type="term" value="F:DNA-binding transcription factor activity"/>
    <property type="evidence" value="ECO:0007669"/>
    <property type="project" value="InterPro"/>
</dbReference>
<evidence type="ECO:0000259" key="5">
    <source>
        <dbReference type="PROSITE" id="PS50931"/>
    </source>
</evidence>
<evidence type="ECO:0000256" key="1">
    <source>
        <dbReference type="ARBA" id="ARBA00009437"/>
    </source>
</evidence>
<dbReference type="InterPro" id="IPR058163">
    <property type="entry name" value="LysR-type_TF_proteobact-type"/>
</dbReference>
<keyword evidence="2" id="KW-0805">Transcription regulation</keyword>
<gene>
    <name evidence="6" type="ordered locus">Bamb_4009</name>
</gene>
<dbReference type="InterPro" id="IPR005119">
    <property type="entry name" value="LysR_subst-bd"/>
</dbReference>
<evidence type="ECO:0000256" key="4">
    <source>
        <dbReference type="ARBA" id="ARBA00023163"/>
    </source>
</evidence>
<dbReference type="Proteomes" id="UP000000662">
    <property type="component" value="Chromosome 2"/>
</dbReference>
<comment type="similarity">
    <text evidence="1">Belongs to the LysR transcriptional regulatory family.</text>
</comment>
<keyword evidence="7" id="KW-1185">Reference proteome</keyword>
<evidence type="ECO:0000313" key="7">
    <source>
        <dbReference type="Proteomes" id="UP000000662"/>
    </source>
</evidence>
<proteinExistence type="inferred from homology"/>